<evidence type="ECO:0000256" key="3">
    <source>
        <dbReference type="ARBA" id="ARBA00022475"/>
    </source>
</evidence>
<dbReference type="eggNOG" id="COG3594">
    <property type="taxonomic scope" value="Bacteria"/>
</dbReference>
<keyword evidence="5 7" id="KW-1133">Transmembrane helix</keyword>
<feature type="transmembrane region" description="Helical" evidence="7">
    <location>
        <begin position="163"/>
        <end position="182"/>
    </location>
</feature>
<keyword evidence="3" id="KW-1003">Cell membrane</keyword>
<comment type="subcellular location">
    <subcellularLocation>
        <location evidence="1">Cell membrane</location>
        <topology evidence="1">Multi-pass membrane protein</topology>
    </subcellularLocation>
</comment>
<dbReference type="HOGENOM" id="CLU_023915_6_0_5"/>
<dbReference type="Pfam" id="PF01757">
    <property type="entry name" value="Acyl_transf_3"/>
    <property type="match status" value="1"/>
</dbReference>
<keyword evidence="6 7" id="KW-0472">Membrane</keyword>
<proteinExistence type="inferred from homology"/>
<feature type="transmembrane region" description="Helical" evidence="7">
    <location>
        <begin position="242"/>
        <end position="262"/>
    </location>
</feature>
<organism evidence="9">
    <name type="scientific">Rhodopseudomonas palustris (strain BisA53)</name>
    <dbReference type="NCBI Taxonomy" id="316055"/>
    <lineage>
        <taxon>Bacteria</taxon>
        <taxon>Pseudomonadati</taxon>
        <taxon>Pseudomonadota</taxon>
        <taxon>Alphaproteobacteria</taxon>
        <taxon>Hyphomicrobiales</taxon>
        <taxon>Nitrobacteraceae</taxon>
        <taxon>Rhodopseudomonas</taxon>
    </lineage>
</organism>
<evidence type="ECO:0000259" key="8">
    <source>
        <dbReference type="Pfam" id="PF01757"/>
    </source>
</evidence>
<evidence type="ECO:0000313" key="9">
    <source>
        <dbReference type="EMBL" id="ABJ06309.1"/>
    </source>
</evidence>
<evidence type="ECO:0000256" key="2">
    <source>
        <dbReference type="ARBA" id="ARBA00007400"/>
    </source>
</evidence>
<evidence type="ECO:0000256" key="1">
    <source>
        <dbReference type="ARBA" id="ARBA00004651"/>
    </source>
</evidence>
<keyword evidence="4 7" id="KW-0812">Transmembrane</keyword>
<gene>
    <name evidence="9" type="ordered locus">RPE_2369</name>
</gene>
<evidence type="ECO:0000256" key="7">
    <source>
        <dbReference type="SAM" id="Phobius"/>
    </source>
</evidence>
<reference evidence="9" key="1">
    <citation type="submission" date="2006-09" db="EMBL/GenBank/DDBJ databases">
        <title>Complete sequence of Rhodopseudomonas palustris BisA53.</title>
        <authorList>
            <consortium name="US DOE Joint Genome Institute"/>
            <person name="Copeland A."/>
            <person name="Lucas S."/>
            <person name="Lapidus A."/>
            <person name="Barry K."/>
            <person name="Detter J.C."/>
            <person name="Glavina del Rio T."/>
            <person name="Hammon N."/>
            <person name="Israni S."/>
            <person name="Dalin E."/>
            <person name="Tice H."/>
            <person name="Pitluck S."/>
            <person name="Chain P."/>
            <person name="Malfatti S."/>
            <person name="Shin M."/>
            <person name="Vergez L."/>
            <person name="Schmutz J."/>
            <person name="Larimer F."/>
            <person name="Land M."/>
            <person name="Hauser L."/>
            <person name="Pelletier D.A."/>
            <person name="Kyrpides N."/>
            <person name="Kim E."/>
            <person name="Harwood C.S."/>
            <person name="Oda Y."/>
            <person name="Richardson P."/>
        </authorList>
    </citation>
    <scope>NUCLEOTIDE SEQUENCE [LARGE SCALE GENOMIC DNA]</scope>
    <source>
        <strain evidence="9">BisA53</strain>
    </source>
</reference>
<dbReference type="STRING" id="316055.RPE_2369"/>
<feature type="transmembrane region" description="Helical" evidence="7">
    <location>
        <begin position="269"/>
        <end position="292"/>
    </location>
</feature>
<dbReference type="EMBL" id="CP000463">
    <property type="protein sequence ID" value="ABJ06309.1"/>
    <property type="molecule type" value="Genomic_DNA"/>
</dbReference>
<evidence type="ECO:0000256" key="4">
    <source>
        <dbReference type="ARBA" id="ARBA00022692"/>
    </source>
</evidence>
<comment type="similarity">
    <text evidence="2">Belongs to the acyltransferase 3 family.</text>
</comment>
<dbReference type="KEGG" id="rpe:RPE_2369"/>
<feature type="transmembrane region" description="Helical" evidence="7">
    <location>
        <begin position="137"/>
        <end position="156"/>
    </location>
</feature>
<name>Q07P25_RHOP5</name>
<dbReference type="GO" id="GO:0005886">
    <property type="term" value="C:plasma membrane"/>
    <property type="evidence" value="ECO:0007669"/>
    <property type="project" value="UniProtKB-SubCell"/>
</dbReference>
<feature type="transmembrane region" description="Helical" evidence="7">
    <location>
        <begin position="188"/>
        <end position="205"/>
    </location>
</feature>
<sequence length="353" mass="38420">MPLSKTAPISTPASPRETGRQVWMDLARGIGVILVVYGHVLGGLVRADIFPGEALAQWMDYTLYTFHMPLFFFLTGLNVEHSLRRGAKPFLASKGWTIAYPYVLWSLIQGSIIMLLARDVNIPITAHDLAAIWYQPIGQFWFLYALMICHVLAVLLPTRWAMIGLAALGFVVFMLLPVRPALSLTLHHLPFYVAGMYGARWIAAWQPQGGKGFAMLVLAWMAFAVAVLLGGRLSGMDANGLASLPACMLGIAGVVLLCKLMAQRRFGWLAVVGAMSMTIYVLHILAGSGIRLVMLKLHVPTLPWLYLLIGTAAGVLLPMLAHVVLRRLHLLAALGLAPRASRAPAAILSPSKA</sequence>
<evidence type="ECO:0000256" key="5">
    <source>
        <dbReference type="ARBA" id="ARBA00022989"/>
    </source>
</evidence>
<accession>Q07P25</accession>
<keyword evidence="9" id="KW-0808">Transferase</keyword>
<evidence type="ECO:0000256" key="6">
    <source>
        <dbReference type="ARBA" id="ARBA00023136"/>
    </source>
</evidence>
<keyword evidence="9" id="KW-0012">Acyltransferase</keyword>
<feature type="domain" description="Acyltransferase 3" evidence="8">
    <location>
        <begin position="22"/>
        <end position="321"/>
    </location>
</feature>
<feature type="transmembrane region" description="Helical" evidence="7">
    <location>
        <begin position="61"/>
        <end position="79"/>
    </location>
</feature>
<feature type="transmembrane region" description="Helical" evidence="7">
    <location>
        <begin position="26"/>
        <end position="49"/>
    </location>
</feature>
<dbReference type="GO" id="GO:0009246">
    <property type="term" value="P:enterobacterial common antigen biosynthetic process"/>
    <property type="evidence" value="ECO:0007669"/>
    <property type="project" value="TreeGrafter"/>
</dbReference>
<dbReference type="PANTHER" id="PTHR40074:SF2">
    <property type="entry name" value="O-ACETYLTRANSFERASE WECH"/>
    <property type="match status" value="1"/>
</dbReference>
<dbReference type="InterPro" id="IPR002656">
    <property type="entry name" value="Acyl_transf_3_dom"/>
</dbReference>
<feature type="transmembrane region" description="Helical" evidence="7">
    <location>
        <begin position="304"/>
        <end position="325"/>
    </location>
</feature>
<feature type="transmembrane region" description="Helical" evidence="7">
    <location>
        <begin position="99"/>
        <end position="117"/>
    </location>
</feature>
<dbReference type="AlphaFoldDB" id="Q07P25"/>
<dbReference type="PANTHER" id="PTHR40074">
    <property type="entry name" value="O-ACETYLTRANSFERASE WECH"/>
    <property type="match status" value="1"/>
</dbReference>
<dbReference type="GO" id="GO:0016413">
    <property type="term" value="F:O-acetyltransferase activity"/>
    <property type="evidence" value="ECO:0007669"/>
    <property type="project" value="TreeGrafter"/>
</dbReference>
<feature type="transmembrane region" description="Helical" evidence="7">
    <location>
        <begin position="212"/>
        <end position="230"/>
    </location>
</feature>
<protein>
    <submittedName>
        <fullName evidence="9">Acyltransferase 3</fullName>
    </submittedName>
</protein>